<proteinExistence type="predicted"/>
<dbReference type="AlphaFoldDB" id="A0A929KVT1"/>
<dbReference type="RefSeq" id="WP_194110818.1">
    <property type="nucleotide sequence ID" value="NZ_JADFFL010000002.1"/>
</dbReference>
<evidence type="ECO:0000313" key="2">
    <source>
        <dbReference type="EMBL" id="MBE9661637.1"/>
    </source>
</evidence>
<dbReference type="Pfam" id="PF12867">
    <property type="entry name" value="DinB_2"/>
    <property type="match status" value="1"/>
</dbReference>
<organism evidence="2 3">
    <name type="scientific">Mucilaginibacter myungsuensis</name>
    <dbReference type="NCBI Taxonomy" id="649104"/>
    <lineage>
        <taxon>Bacteria</taxon>
        <taxon>Pseudomonadati</taxon>
        <taxon>Bacteroidota</taxon>
        <taxon>Sphingobacteriia</taxon>
        <taxon>Sphingobacteriales</taxon>
        <taxon>Sphingobacteriaceae</taxon>
        <taxon>Mucilaginibacter</taxon>
    </lineage>
</organism>
<dbReference type="Gene3D" id="1.20.120.450">
    <property type="entry name" value="dinb family like domain"/>
    <property type="match status" value="1"/>
</dbReference>
<dbReference type="InterPro" id="IPR034660">
    <property type="entry name" value="DinB/YfiT-like"/>
</dbReference>
<sequence length="152" mass="17595">MTQEILIIRKTREWLLASLENFTIEQLNTIPPGYNNNIMWNLGHMAATQLGVCYLRGGVDLPAGTNEFFETYRSGTKPERLYTTEDLEQIKTYFFSYFDQLQADVQTSRFDNYTPWTTRYDIAVKNINDAVGFLPFHDGLHIGVIFGLRKLV</sequence>
<dbReference type="InterPro" id="IPR024775">
    <property type="entry name" value="DinB-like"/>
</dbReference>
<dbReference type="Proteomes" id="UP000622475">
    <property type="component" value="Unassembled WGS sequence"/>
</dbReference>
<accession>A0A929KVT1</accession>
<keyword evidence="3" id="KW-1185">Reference proteome</keyword>
<evidence type="ECO:0000313" key="3">
    <source>
        <dbReference type="Proteomes" id="UP000622475"/>
    </source>
</evidence>
<dbReference type="EMBL" id="JADFFL010000002">
    <property type="protein sequence ID" value="MBE9661637.1"/>
    <property type="molecule type" value="Genomic_DNA"/>
</dbReference>
<protein>
    <submittedName>
        <fullName evidence="2">DinB family protein</fullName>
    </submittedName>
</protein>
<gene>
    <name evidence="2" type="ORF">IRJ16_07050</name>
</gene>
<reference evidence="2" key="1">
    <citation type="submission" date="2020-10" db="EMBL/GenBank/DDBJ databases">
        <title>Mucilaginibacter mali sp. nov., isolated from rhizosphere soil of apple orchard.</title>
        <authorList>
            <person name="Lee J.-S."/>
            <person name="Kim H.S."/>
            <person name="Kim J.-S."/>
        </authorList>
    </citation>
    <scope>NUCLEOTIDE SEQUENCE</scope>
    <source>
        <strain evidence="2">KCTC 22746</strain>
    </source>
</reference>
<dbReference type="SUPFAM" id="SSF109854">
    <property type="entry name" value="DinB/YfiT-like putative metalloenzymes"/>
    <property type="match status" value="1"/>
</dbReference>
<feature type="domain" description="DinB-like" evidence="1">
    <location>
        <begin position="9"/>
        <end position="145"/>
    </location>
</feature>
<name>A0A929KVT1_9SPHI</name>
<evidence type="ECO:0000259" key="1">
    <source>
        <dbReference type="Pfam" id="PF12867"/>
    </source>
</evidence>
<comment type="caution">
    <text evidence="2">The sequence shown here is derived from an EMBL/GenBank/DDBJ whole genome shotgun (WGS) entry which is preliminary data.</text>
</comment>